<organism evidence="12 13">
    <name type="scientific">Toxocara canis</name>
    <name type="common">Canine roundworm</name>
    <dbReference type="NCBI Taxonomy" id="6265"/>
    <lineage>
        <taxon>Eukaryota</taxon>
        <taxon>Metazoa</taxon>
        <taxon>Ecdysozoa</taxon>
        <taxon>Nematoda</taxon>
        <taxon>Chromadorea</taxon>
        <taxon>Rhabditida</taxon>
        <taxon>Spirurina</taxon>
        <taxon>Ascaridomorpha</taxon>
        <taxon>Ascaridoidea</taxon>
        <taxon>Toxocaridae</taxon>
        <taxon>Toxocara</taxon>
    </lineage>
</organism>
<feature type="transmembrane region" description="Helical" evidence="9">
    <location>
        <begin position="6"/>
        <end position="26"/>
    </location>
</feature>
<keyword evidence="3 9" id="KW-0812">Transmembrane</keyword>
<dbReference type="InterPro" id="IPR050866">
    <property type="entry name" value="CNG_cation_channel"/>
</dbReference>
<keyword evidence="8" id="KW-0407">Ion channel</keyword>
<dbReference type="SMART" id="SM00100">
    <property type="entry name" value="cNMP"/>
    <property type="match status" value="1"/>
</dbReference>
<dbReference type="SUPFAM" id="SSF81324">
    <property type="entry name" value="Voltage-gated potassium channels"/>
    <property type="match status" value="1"/>
</dbReference>
<accession>A0A183TVB7</accession>
<dbReference type="AlphaFoldDB" id="A0A183TVB7"/>
<evidence type="ECO:0000256" key="6">
    <source>
        <dbReference type="ARBA" id="ARBA00023136"/>
    </source>
</evidence>
<evidence type="ECO:0000259" key="10">
    <source>
        <dbReference type="PROSITE" id="PS50042"/>
    </source>
</evidence>
<dbReference type="InterPro" id="IPR018490">
    <property type="entry name" value="cNMP-bd_dom_sf"/>
</dbReference>
<keyword evidence="12" id="KW-1185">Reference proteome</keyword>
<reference evidence="11 12" key="2">
    <citation type="submission" date="2018-11" db="EMBL/GenBank/DDBJ databases">
        <authorList>
            <consortium name="Pathogen Informatics"/>
        </authorList>
    </citation>
    <scope>NUCLEOTIDE SEQUENCE [LARGE SCALE GENOMIC DNA]</scope>
</reference>
<evidence type="ECO:0000256" key="1">
    <source>
        <dbReference type="ARBA" id="ARBA00004141"/>
    </source>
</evidence>
<dbReference type="WBParaSite" id="TCNE_0000018601-mRNA-1">
    <property type="protein sequence ID" value="TCNE_0000018601-mRNA-1"/>
    <property type="gene ID" value="TCNE_0000018601"/>
</dbReference>
<keyword evidence="2" id="KW-0813">Transport</keyword>
<keyword evidence="5" id="KW-0406">Ion transport</keyword>
<dbReference type="PANTHER" id="PTHR45638">
    <property type="entry name" value="CYCLIC NUCLEOTIDE-GATED CATION CHANNEL SUBUNIT A"/>
    <property type="match status" value="1"/>
</dbReference>
<dbReference type="InterPro" id="IPR000595">
    <property type="entry name" value="cNMP-bd_dom"/>
</dbReference>
<keyword evidence="7" id="KW-1071">Ligand-gated ion channel</keyword>
<dbReference type="InterPro" id="IPR018488">
    <property type="entry name" value="cNMP-bd_CS"/>
</dbReference>
<evidence type="ECO:0000313" key="13">
    <source>
        <dbReference type="WBParaSite" id="TCNE_0000018601-mRNA-1"/>
    </source>
</evidence>
<dbReference type="PANTHER" id="PTHR45638:SF5">
    <property type="entry name" value="CYCLIC NUCLEOTIDE-BINDING DOMAIN-CONTAINING PROTEIN"/>
    <property type="match status" value="1"/>
</dbReference>
<dbReference type="Pfam" id="PF16526">
    <property type="entry name" value="CLZ"/>
    <property type="match status" value="1"/>
</dbReference>
<keyword evidence="6 9" id="KW-0472">Membrane</keyword>
<dbReference type="EMBL" id="UYWY01000065">
    <property type="protein sequence ID" value="VDM23788.1"/>
    <property type="molecule type" value="Genomic_DNA"/>
</dbReference>
<evidence type="ECO:0000256" key="3">
    <source>
        <dbReference type="ARBA" id="ARBA00022692"/>
    </source>
</evidence>
<evidence type="ECO:0000256" key="4">
    <source>
        <dbReference type="ARBA" id="ARBA00022989"/>
    </source>
</evidence>
<dbReference type="GO" id="GO:0005222">
    <property type="term" value="F:intracellularly cAMP-activated cation channel activity"/>
    <property type="evidence" value="ECO:0007669"/>
    <property type="project" value="TreeGrafter"/>
</dbReference>
<evidence type="ECO:0000256" key="7">
    <source>
        <dbReference type="ARBA" id="ARBA00023286"/>
    </source>
</evidence>
<dbReference type="Gene3D" id="1.10.287.630">
    <property type="entry name" value="Helix hairpin bin"/>
    <property type="match status" value="1"/>
</dbReference>
<evidence type="ECO:0000256" key="2">
    <source>
        <dbReference type="ARBA" id="ARBA00022448"/>
    </source>
</evidence>
<dbReference type="GO" id="GO:0005886">
    <property type="term" value="C:plasma membrane"/>
    <property type="evidence" value="ECO:0007669"/>
    <property type="project" value="TreeGrafter"/>
</dbReference>
<feature type="transmembrane region" description="Helical" evidence="9">
    <location>
        <begin position="33"/>
        <end position="56"/>
    </location>
</feature>
<reference evidence="13" key="1">
    <citation type="submission" date="2016-06" db="UniProtKB">
        <authorList>
            <consortium name="WormBaseParasite"/>
        </authorList>
    </citation>
    <scope>IDENTIFICATION</scope>
</reference>
<dbReference type="GO" id="GO:0005223">
    <property type="term" value="F:intracellularly cGMP-activated cation channel activity"/>
    <property type="evidence" value="ECO:0007669"/>
    <property type="project" value="TreeGrafter"/>
</dbReference>
<keyword evidence="4 9" id="KW-1133">Transmembrane helix</keyword>
<name>A0A183TVB7_TOXCA</name>
<dbReference type="GO" id="GO:0017071">
    <property type="term" value="C:intracellular cyclic nucleotide activated cation channel complex"/>
    <property type="evidence" value="ECO:0007669"/>
    <property type="project" value="TreeGrafter"/>
</dbReference>
<proteinExistence type="predicted"/>
<dbReference type="FunFam" id="2.60.120.10:FF:000002">
    <property type="entry name" value="Cyclic nucleotide gated channel alpha 1a"/>
    <property type="match status" value="1"/>
</dbReference>
<evidence type="ECO:0000256" key="5">
    <source>
        <dbReference type="ARBA" id="ARBA00023065"/>
    </source>
</evidence>
<sequence length="542" mass="63318">MSELVSLLICSVYVTHICSSWLAFWIEDSGSVFYWWTAVVSIACLYNYVMIVIMVFEEVYHLYYIEWLIANGITDVVNILDILIQSRRAMMISFDVSAAELDDWIFSYDKILDPVVPICESWRHEENCSFNEMDRNAVDRDKYLHELTSYWKNRLEFEVLYKKRIRFSELFILIRKDENLQGFRTSVVRFSNFTKQYGLSFYWSALTLVTLGEQPWPNYTFQNTFEVIDTLIGLVIFAVIVGDVGNMVADMNAVKSEFELIFDGCKQYMIYRKVPLKLQTRVINWFGYTWEEGQAKVDEEAIAEFLPGKLYGHLAVYIHMDNLRRVKLFQDCEPGLLYELILMLRLRVYSPGDYVCKKGDIGKEMYIVKLGTLEVVSDDGKVVFVTLKEGTVFGELSILDIPGNKNGNRRTAAIRSVGFSDLYVLSKEDLWEALNEYPGAKELLLQKGRELLRKDNLLDEMSGREEEIDAHHNLEDRLMLMNKCVESIYGQLGEMYDDFILSTNDMKRRLTQLESTYINNRAQIEFDLKRNIQKQHIDNCEQ</sequence>
<dbReference type="PROSITE" id="PS00889">
    <property type="entry name" value="CNMP_BINDING_2"/>
    <property type="match status" value="1"/>
</dbReference>
<feature type="domain" description="Cyclic nucleotide-binding" evidence="10">
    <location>
        <begin position="328"/>
        <end position="434"/>
    </location>
</feature>
<dbReference type="InterPro" id="IPR032406">
    <property type="entry name" value="CLZ_dom"/>
</dbReference>
<comment type="subcellular location">
    <subcellularLocation>
        <location evidence="1">Membrane</location>
        <topology evidence="1">Multi-pass membrane protein</topology>
    </subcellularLocation>
</comment>
<protein>
    <submittedName>
        <fullName evidence="13">Cyclic nucleotide-binding domain-containing protein</fullName>
    </submittedName>
</protein>
<dbReference type="Gene3D" id="2.60.120.10">
    <property type="entry name" value="Jelly Rolls"/>
    <property type="match status" value="1"/>
</dbReference>
<gene>
    <name evidence="11" type="ORF">TCNE_LOCUS187</name>
</gene>
<evidence type="ECO:0000256" key="8">
    <source>
        <dbReference type="ARBA" id="ARBA00023303"/>
    </source>
</evidence>
<dbReference type="Pfam" id="PF00027">
    <property type="entry name" value="cNMP_binding"/>
    <property type="match status" value="1"/>
</dbReference>
<dbReference type="PROSITE" id="PS00888">
    <property type="entry name" value="CNMP_BINDING_1"/>
    <property type="match status" value="1"/>
</dbReference>
<evidence type="ECO:0000313" key="12">
    <source>
        <dbReference type="Proteomes" id="UP000050794"/>
    </source>
</evidence>
<dbReference type="InterPro" id="IPR014710">
    <property type="entry name" value="RmlC-like_jellyroll"/>
</dbReference>
<dbReference type="GO" id="GO:0044877">
    <property type="term" value="F:protein-containing complex binding"/>
    <property type="evidence" value="ECO:0007669"/>
    <property type="project" value="TreeGrafter"/>
</dbReference>
<dbReference type="Proteomes" id="UP000050794">
    <property type="component" value="Unassembled WGS sequence"/>
</dbReference>
<dbReference type="FunFam" id="1.10.287.630:FF:000001">
    <property type="entry name" value="Cyclic nucleotide-gated channel alpha 3"/>
    <property type="match status" value="1"/>
</dbReference>
<evidence type="ECO:0000313" key="11">
    <source>
        <dbReference type="EMBL" id="VDM23788.1"/>
    </source>
</evidence>
<dbReference type="CDD" id="cd00038">
    <property type="entry name" value="CAP_ED"/>
    <property type="match status" value="1"/>
</dbReference>
<evidence type="ECO:0000256" key="9">
    <source>
        <dbReference type="SAM" id="Phobius"/>
    </source>
</evidence>
<dbReference type="PROSITE" id="PS50042">
    <property type="entry name" value="CNMP_BINDING_3"/>
    <property type="match status" value="1"/>
</dbReference>
<dbReference type="SUPFAM" id="SSF51206">
    <property type="entry name" value="cAMP-binding domain-like"/>
    <property type="match status" value="1"/>
</dbReference>
<dbReference type="GO" id="GO:0030553">
    <property type="term" value="F:cGMP binding"/>
    <property type="evidence" value="ECO:0007669"/>
    <property type="project" value="TreeGrafter"/>
</dbReference>